<dbReference type="PANTHER" id="PTHR38790">
    <property type="entry name" value="2EXR DOMAIN-CONTAINING PROTEIN-RELATED"/>
    <property type="match status" value="1"/>
</dbReference>
<protein>
    <recommendedName>
        <fullName evidence="1">DUF7730 domain-containing protein</fullName>
    </recommendedName>
</protein>
<accession>A0A3D8T0N5</accession>
<dbReference type="PANTHER" id="PTHR38790:SF8">
    <property type="entry name" value="F-BOX DOMAIN-CONTAINING PROTEIN"/>
    <property type="match status" value="1"/>
</dbReference>
<dbReference type="AlphaFoldDB" id="A0A3D8T0N5"/>
<dbReference type="EMBL" id="PDLN01000002">
    <property type="protein sequence ID" value="RDW92137.1"/>
    <property type="molecule type" value="Genomic_DNA"/>
</dbReference>
<sequence>MLPSSAHLLLSSSGDLNTAKSMESQGLMTNIWNLFPSSLMFWNDTPAYSERMATINRYDAARHKLALEQQTQSKLMTLPREIRDRIWWQVVTGNVLHVAPRKESAPARSRQARKRQKTQPAFNFYMCAASEGLQSSACSPGVADHQDCVVEGSSTFPNYQLICKAVRHELPQEKLFYSHNAFQFAELLTAEQFLFGLAEQDRAAITHLRLNVPFQIGDWNCSAAEQHAWTAICNYYSVPWDRSTLHMGPDKAYAMQNTKKNVFFYYSNCYYEHNKHRMYKRWQVGLGNTSWDIGIADLIYKPQPRIDLAMTISPEGDSEAAMEFWLSVEALDVSDGMLVEGRGDWLEPLQQFRQYDGLSIQFYQEGVEGVKRTSSVETERFVKHVQDVITYPKIGPRKCQFFQ</sequence>
<evidence type="ECO:0000313" key="3">
    <source>
        <dbReference type="Proteomes" id="UP000256328"/>
    </source>
</evidence>
<evidence type="ECO:0000259" key="1">
    <source>
        <dbReference type="Pfam" id="PF24864"/>
    </source>
</evidence>
<name>A0A3D8T0N5_9HELO</name>
<feature type="domain" description="DUF7730" evidence="1">
    <location>
        <begin position="69"/>
        <end position="214"/>
    </location>
</feature>
<organism evidence="2 3">
    <name type="scientific">Coleophoma crateriformis</name>
    <dbReference type="NCBI Taxonomy" id="565419"/>
    <lineage>
        <taxon>Eukaryota</taxon>
        <taxon>Fungi</taxon>
        <taxon>Dikarya</taxon>
        <taxon>Ascomycota</taxon>
        <taxon>Pezizomycotina</taxon>
        <taxon>Leotiomycetes</taxon>
        <taxon>Helotiales</taxon>
        <taxon>Dermateaceae</taxon>
        <taxon>Coleophoma</taxon>
    </lineage>
</organism>
<dbReference type="InterPro" id="IPR056632">
    <property type="entry name" value="DUF7730"/>
</dbReference>
<dbReference type="Pfam" id="PF24864">
    <property type="entry name" value="DUF7730"/>
    <property type="match status" value="1"/>
</dbReference>
<reference evidence="2 3" key="1">
    <citation type="journal article" date="2018" name="IMA Fungus">
        <title>IMA Genome-F 9: Draft genome sequence of Annulohypoxylon stygium, Aspergillus mulundensis, Berkeleyomyces basicola (syn. Thielaviopsis basicola), Ceratocystis smalleyi, two Cercospora beticola strains, Coleophoma cylindrospora, Fusarium fracticaudum, Phialophora cf. hyalina, and Morchella septimelata.</title>
        <authorList>
            <person name="Wingfield B.D."/>
            <person name="Bills G.F."/>
            <person name="Dong Y."/>
            <person name="Huang W."/>
            <person name="Nel W.J."/>
            <person name="Swalarsk-Parry B.S."/>
            <person name="Vaghefi N."/>
            <person name="Wilken P.M."/>
            <person name="An Z."/>
            <person name="de Beer Z.W."/>
            <person name="De Vos L."/>
            <person name="Chen L."/>
            <person name="Duong T.A."/>
            <person name="Gao Y."/>
            <person name="Hammerbacher A."/>
            <person name="Kikkert J.R."/>
            <person name="Li Y."/>
            <person name="Li H."/>
            <person name="Li K."/>
            <person name="Li Q."/>
            <person name="Liu X."/>
            <person name="Ma X."/>
            <person name="Naidoo K."/>
            <person name="Pethybridge S.J."/>
            <person name="Sun J."/>
            <person name="Steenkamp E.T."/>
            <person name="van der Nest M.A."/>
            <person name="van Wyk S."/>
            <person name="Wingfield M.J."/>
            <person name="Xiong C."/>
            <person name="Yue Q."/>
            <person name="Zhang X."/>
        </authorList>
    </citation>
    <scope>NUCLEOTIDE SEQUENCE [LARGE SCALE GENOMIC DNA]</scope>
    <source>
        <strain evidence="2 3">BP5796</strain>
    </source>
</reference>
<evidence type="ECO:0000313" key="2">
    <source>
        <dbReference type="EMBL" id="RDW92137.1"/>
    </source>
</evidence>
<comment type="caution">
    <text evidence="2">The sequence shown here is derived from an EMBL/GenBank/DDBJ whole genome shotgun (WGS) entry which is preliminary data.</text>
</comment>
<dbReference type="Proteomes" id="UP000256328">
    <property type="component" value="Unassembled WGS sequence"/>
</dbReference>
<proteinExistence type="predicted"/>
<dbReference type="OrthoDB" id="4757095at2759"/>
<gene>
    <name evidence="2" type="ORF">BP5796_01531</name>
</gene>
<keyword evidence="3" id="KW-1185">Reference proteome</keyword>